<accession>A0A7J0DWY6</accession>
<evidence type="ECO:0000313" key="3">
    <source>
        <dbReference type="Proteomes" id="UP000585474"/>
    </source>
</evidence>
<proteinExistence type="predicted"/>
<comment type="caution">
    <text evidence="2">The sequence shown here is derived from an EMBL/GenBank/DDBJ whole genome shotgun (WGS) entry which is preliminary data.</text>
</comment>
<name>A0A7J0DWY6_9ERIC</name>
<protein>
    <submittedName>
        <fullName evidence="2">Uncharacterized protein</fullName>
    </submittedName>
</protein>
<feature type="region of interest" description="Disordered" evidence="1">
    <location>
        <begin position="282"/>
        <end position="319"/>
    </location>
</feature>
<organism evidence="2 3">
    <name type="scientific">Actinidia rufa</name>
    <dbReference type="NCBI Taxonomy" id="165716"/>
    <lineage>
        <taxon>Eukaryota</taxon>
        <taxon>Viridiplantae</taxon>
        <taxon>Streptophyta</taxon>
        <taxon>Embryophyta</taxon>
        <taxon>Tracheophyta</taxon>
        <taxon>Spermatophyta</taxon>
        <taxon>Magnoliopsida</taxon>
        <taxon>eudicotyledons</taxon>
        <taxon>Gunneridae</taxon>
        <taxon>Pentapetalae</taxon>
        <taxon>asterids</taxon>
        <taxon>Ericales</taxon>
        <taxon>Actinidiaceae</taxon>
        <taxon>Actinidia</taxon>
    </lineage>
</organism>
<dbReference type="AlphaFoldDB" id="A0A7J0DWY6"/>
<dbReference type="Proteomes" id="UP000585474">
    <property type="component" value="Unassembled WGS sequence"/>
</dbReference>
<reference evidence="3" key="1">
    <citation type="submission" date="2019-07" db="EMBL/GenBank/DDBJ databases">
        <title>De Novo Assembly of kiwifruit Actinidia rufa.</title>
        <authorList>
            <person name="Sugita-Konishi S."/>
            <person name="Sato K."/>
            <person name="Mori E."/>
            <person name="Abe Y."/>
            <person name="Kisaki G."/>
            <person name="Hamano K."/>
            <person name="Suezawa K."/>
            <person name="Otani M."/>
            <person name="Fukuda T."/>
            <person name="Manabe T."/>
            <person name="Gomi K."/>
            <person name="Tabuchi M."/>
            <person name="Akimitsu K."/>
            <person name="Kataoka I."/>
        </authorList>
    </citation>
    <scope>NUCLEOTIDE SEQUENCE [LARGE SCALE GENOMIC DNA]</scope>
    <source>
        <strain evidence="3">cv. Fuchu</strain>
    </source>
</reference>
<gene>
    <name evidence="2" type="ORF">Acr_00g0089450</name>
</gene>
<keyword evidence="3" id="KW-1185">Reference proteome</keyword>
<evidence type="ECO:0000256" key="1">
    <source>
        <dbReference type="SAM" id="MobiDB-lite"/>
    </source>
</evidence>
<sequence length="319" mass="34618">MLVMLGILLKRVKFNLSISSPSSLVLSNSSNEVKEGDELNQIVLTEVAVLEVAAFAPVPTIGPILGGGAKTSSKAAYIAPKPRALSKKRPQAMDHVVGVQVFPFVHDPILALPNPNEAESSFPSSHFLRKMQGEGICHGSLQEEKVRGVGSSVGTFSPFDTPELWNPKFASIKLRRQVTMADTLKDHETCLALGSVRMKKYSSEAKKALKKTNNLDSDLKKAKEKLTIEEALDCLKKLGTPAYPATWTVAAPEVELLDLPEAYLPLILLGFNEEKYMTHQAKEGDENTIEVDGTGTSNELGARGDTNRSGEDQIIPPKV</sequence>
<evidence type="ECO:0000313" key="2">
    <source>
        <dbReference type="EMBL" id="GFS44263.1"/>
    </source>
</evidence>
<dbReference type="EMBL" id="BJWL01000435">
    <property type="protein sequence ID" value="GFS44263.1"/>
    <property type="molecule type" value="Genomic_DNA"/>
</dbReference>